<dbReference type="Proteomes" id="UP000663838">
    <property type="component" value="Unassembled WGS sequence"/>
</dbReference>
<accession>A0A821WTR9</accession>
<protein>
    <submittedName>
        <fullName evidence="1">Uncharacterized protein</fullName>
    </submittedName>
</protein>
<gene>
    <name evidence="1" type="ORF">TOA249_LOCUS32788</name>
</gene>
<reference evidence="1" key="1">
    <citation type="submission" date="2021-02" db="EMBL/GenBank/DDBJ databases">
        <authorList>
            <person name="Nowell W R."/>
        </authorList>
    </citation>
    <scope>NUCLEOTIDE SEQUENCE</scope>
</reference>
<proteinExistence type="predicted"/>
<dbReference type="EMBL" id="CAJOBS010008744">
    <property type="protein sequence ID" value="CAF4931568.1"/>
    <property type="molecule type" value="Genomic_DNA"/>
</dbReference>
<evidence type="ECO:0000313" key="1">
    <source>
        <dbReference type="EMBL" id="CAF4931568.1"/>
    </source>
</evidence>
<evidence type="ECO:0000313" key="2">
    <source>
        <dbReference type="Proteomes" id="UP000663838"/>
    </source>
</evidence>
<dbReference type="AlphaFoldDB" id="A0A821WTR9"/>
<name>A0A821WTR9_9BILA</name>
<comment type="caution">
    <text evidence="1">The sequence shown here is derived from an EMBL/GenBank/DDBJ whole genome shotgun (WGS) entry which is preliminary data.</text>
</comment>
<sequence>EVYKFKHIVGSTLKSFAFVEDGSRSIDQLLIIFEAITKNLDRTWRSLNVPSSFTTLLVASKALLVDEV</sequence>
<organism evidence="1 2">
    <name type="scientific">Rotaria socialis</name>
    <dbReference type="NCBI Taxonomy" id="392032"/>
    <lineage>
        <taxon>Eukaryota</taxon>
        <taxon>Metazoa</taxon>
        <taxon>Spiralia</taxon>
        <taxon>Gnathifera</taxon>
        <taxon>Rotifera</taxon>
        <taxon>Eurotatoria</taxon>
        <taxon>Bdelloidea</taxon>
        <taxon>Philodinida</taxon>
        <taxon>Philodinidae</taxon>
        <taxon>Rotaria</taxon>
    </lineage>
</organism>
<feature type="non-terminal residue" evidence="1">
    <location>
        <position position="1"/>
    </location>
</feature>